<accession>A0A2P5EDM0</accession>
<dbReference type="Proteomes" id="UP000237000">
    <property type="component" value="Unassembled WGS sequence"/>
</dbReference>
<comment type="caution">
    <text evidence="1">The sequence shown here is derived from an EMBL/GenBank/DDBJ whole genome shotgun (WGS) entry which is preliminary data.</text>
</comment>
<dbReference type="AlphaFoldDB" id="A0A2P5EDM0"/>
<gene>
    <name evidence="1" type="ORF">TorRG33x02_205900</name>
</gene>
<proteinExistence type="predicted"/>
<evidence type="ECO:0000313" key="2">
    <source>
        <dbReference type="Proteomes" id="UP000237000"/>
    </source>
</evidence>
<keyword evidence="2" id="KW-1185">Reference proteome</keyword>
<evidence type="ECO:0000313" key="1">
    <source>
        <dbReference type="EMBL" id="PON83633.1"/>
    </source>
</evidence>
<dbReference type="InParanoid" id="A0A2P5EDM0"/>
<feature type="non-terminal residue" evidence="1">
    <location>
        <position position="1"/>
    </location>
</feature>
<sequence>IWQVEINLRNLRVVLVVLIQLINDQTVKPKSESGILLNPDIFFPFYSMVSKVKCELYFHSLSSLRVLLPPSGKKMVPIKYNQRVQHITGKKRRKQPKKQHIDVYKTKREMTVIPSYLTFNHHLQSFHRHCCNHYCHHLDQ</sequence>
<protein>
    <submittedName>
        <fullName evidence="1">Uncharacterized protein</fullName>
    </submittedName>
</protein>
<organism evidence="1 2">
    <name type="scientific">Trema orientale</name>
    <name type="common">Charcoal tree</name>
    <name type="synonym">Celtis orientalis</name>
    <dbReference type="NCBI Taxonomy" id="63057"/>
    <lineage>
        <taxon>Eukaryota</taxon>
        <taxon>Viridiplantae</taxon>
        <taxon>Streptophyta</taxon>
        <taxon>Embryophyta</taxon>
        <taxon>Tracheophyta</taxon>
        <taxon>Spermatophyta</taxon>
        <taxon>Magnoliopsida</taxon>
        <taxon>eudicotyledons</taxon>
        <taxon>Gunneridae</taxon>
        <taxon>Pentapetalae</taxon>
        <taxon>rosids</taxon>
        <taxon>fabids</taxon>
        <taxon>Rosales</taxon>
        <taxon>Cannabaceae</taxon>
        <taxon>Trema</taxon>
    </lineage>
</organism>
<name>A0A2P5EDM0_TREOI</name>
<dbReference type="EMBL" id="JXTC01000175">
    <property type="protein sequence ID" value="PON83633.1"/>
    <property type="molecule type" value="Genomic_DNA"/>
</dbReference>
<reference evidence="2" key="1">
    <citation type="submission" date="2016-06" db="EMBL/GenBank/DDBJ databases">
        <title>Parallel loss of symbiosis genes in relatives of nitrogen-fixing non-legume Parasponia.</title>
        <authorList>
            <person name="Van Velzen R."/>
            <person name="Holmer R."/>
            <person name="Bu F."/>
            <person name="Rutten L."/>
            <person name="Van Zeijl A."/>
            <person name="Liu W."/>
            <person name="Santuari L."/>
            <person name="Cao Q."/>
            <person name="Sharma T."/>
            <person name="Shen D."/>
            <person name="Roswanjaya Y."/>
            <person name="Wardhani T."/>
            <person name="Kalhor M.S."/>
            <person name="Jansen J."/>
            <person name="Van den Hoogen J."/>
            <person name="Gungor B."/>
            <person name="Hartog M."/>
            <person name="Hontelez J."/>
            <person name="Verver J."/>
            <person name="Yang W.-C."/>
            <person name="Schijlen E."/>
            <person name="Repin R."/>
            <person name="Schilthuizen M."/>
            <person name="Schranz E."/>
            <person name="Heidstra R."/>
            <person name="Miyata K."/>
            <person name="Fedorova E."/>
            <person name="Kohlen W."/>
            <person name="Bisseling T."/>
            <person name="Smit S."/>
            <person name="Geurts R."/>
        </authorList>
    </citation>
    <scope>NUCLEOTIDE SEQUENCE [LARGE SCALE GENOMIC DNA]</scope>
    <source>
        <strain evidence="2">cv. RG33-2</strain>
    </source>
</reference>